<dbReference type="PANTHER" id="PTHR44200:SF1">
    <property type="entry name" value="DNAJ HOMOLOG SUBFAMILY C MEMBER 7"/>
    <property type="match status" value="1"/>
</dbReference>
<organism evidence="4 5">
    <name type="scientific">Neocallimastix californiae</name>
    <dbReference type="NCBI Taxonomy" id="1754190"/>
    <lineage>
        <taxon>Eukaryota</taxon>
        <taxon>Fungi</taxon>
        <taxon>Fungi incertae sedis</taxon>
        <taxon>Chytridiomycota</taxon>
        <taxon>Chytridiomycota incertae sedis</taxon>
        <taxon>Neocallimastigomycetes</taxon>
        <taxon>Neocallimastigales</taxon>
        <taxon>Neocallimastigaceae</taxon>
        <taxon>Neocallimastix</taxon>
    </lineage>
</organism>
<dbReference type="InterPro" id="IPR019734">
    <property type="entry name" value="TPR_rpt"/>
</dbReference>
<evidence type="ECO:0000313" key="4">
    <source>
        <dbReference type="EMBL" id="ORY20068.1"/>
    </source>
</evidence>
<dbReference type="OrthoDB" id="372487at2759"/>
<dbReference type="SUPFAM" id="SSF46565">
    <property type="entry name" value="Chaperone J-domain"/>
    <property type="match status" value="1"/>
</dbReference>
<dbReference type="PRINTS" id="PR00625">
    <property type="entry name" value="JDOMAIN"/>
</dbReference>
<comment type="caution">
    <text evidence="4">The sequence shown here is derived from an EMBL/GenBank/DDBJ whole genome shotgun (WGS) entry which is preliminary data.</text>
</comment>
<evidence type="ECO:0000256" key="1">
    <source>
        <dbReference type="PROSITE-ProRule" id="PRU00339"/>
    </source>
</evidence>
<dbReference type="InterPro" id="IPR001623">
    <property type="entry name" value="DnaJ_domain"/>
</dbReference>
<name>A0A1Y2AC09_9FUNG</name>
<evidence type="ECO:0000256" key="2">
    <source>
        <dbReference type="SAM" id="Coils"/>
    </source>
</evidence>
<dbReference type="STRING" id="1754190.A0A1Y2AC09"/>
<feature type="coiled-coil region" evidence="2">
    <location>
        <begin position="630"/>
        <end position="657"/>
    </location>
</feature>
<feature type="repeat" description="TPR" evidence="1">
    <location>
        <begin position="529"/>
        <end position="562"/>
    </location>
</feature>
<dbReference type="Pfam" id="PF00226">
    <property type="entry name" value="DnaJ"/>
    <property type="match status" value="1"/>
</dbReference>
<evidence type="ECO:0000259" key="3">
    <source>
        <dbReference type="PROSITE" id="PS50076"/>
    </source>
</evidence>
<sequence>MKEVESLMKLRKYEEALRKLENAMLLCDNSLQFISPSEEKISKLKSEDLKGIPIQWRILRGEILLMNNDYDEAMKVAEIILNSPGNSKNSEAYALKTKLIYITGKSNIENAVRHLRRSLEYYNKNEKAKLLINKIKEIDEQKKLINDNYFKKKNFEEAIKQYDILIEECTNLYLTGTVLIILLRNKSTCLMELKRYTESVDCTSKALFILKRIIFKKDEPSSNKIYEDCKQKILFKELYKKRSESLIKIEKFEDAKKDIEILMVLEPYDETILSVNKKNKGNNEFKNGNYELSKSYYTEAIELYKENYKCYFNRGLANMKLYCYNSAIDDFKDAYRFDNKYYKAVINIAKCYLQLFKPDNAIEELSKIHIDSNNEYYGEYNEELETAKKIKGVNSNFMGNTDYDQILNIYREKQDYKYVEVIILEKMAINTSNKELRIQYCTEAINNLDKLLKITIHNYDNINNFHRSIYEKLYKSRAECYMESKSYHKAVNDYEILVKLKNNNNLYVSNPYCLLLNRAKRYIKDTEDAENYKKKGNELYKNKNYEDAINFYTKAIDKCPHCNSKYYTNRAAAYMMTLNYKEAIKDCITAINNDKQSILGYIRLATCYLQLNEPNQAIIYIKKGLSSCILNEKLEELKKMLNKAENLSELKEKTEETNYIYENYEMKISNYKLLLKKYKEYCITGYIEILIYKEIAKLYKKMKNYNKSIMNVNRSINILNQFVLKDKKEYIMNEYKKSIFKEYFIELLKIRAECFLEGKFFDDAVKDYTLLNDFCPYDYERERTRSFNSKSPNKSECYRILGLDESNNPTLANIKKAYRNLARKFHPDKCQNENQKEEYTEKMKEINIAYEVLLKYKN</sequence>
<dbReference type="AlphaFoldDB" id="A0A1Y2AC09"/>
<dbReference type="Gene3D" id="1.25.40.10">
    <property type="entry name" value="Tetratricopeptide repeat domain"/>
    <property type="match status" value="4"/>
</dbReference>
<dbReference type="Proteomes" id="UP000193920">
    <property type="component" value="Unassembled WGS sequence"/>
</dbReference>
<protein>
    <submittedName>
        <fullName evidence="4">TPR-like protein</fullName>
    </submittedName>
</protein>
<dbReference type="CDD" id="cd06257">
    <property type="entry name" value="DnaJ"/>
    <property type="match status" value="1"/>
</dbReference>
<dbReference type="InterPro" id="IPR052758">
    <property type="entry name" value="SRC_co-chaperone"/>
</dbReference>
<feature type="coiled-coil region" evidence="2">
    <location>
        <begin position="3"/>
        <end position="30"/>
    </location>
</feature>
<keyword evidence="1" id="KW-0802">TPR repeat</keyword>
<reference evidence="4 5" key="1">
    <citation type="submission" date="2016-08" db="EMBL/GenBank/DDBJ databases">
        <title>A Parts List for Fungal Cellulosomes Revealed by Comparative Genomics.</title>
        <authorList>
            <consortium name="DOE Joint Genome Institute"/>
            <person name="Haitjema C.H."/>
            <person name="Gilmore S.P."/>
            <person name="Henske J.K."/>
            <person name="Solomon K.V."/>
            <person name="De Groot R."/>
            <person name="Kuo A."/>
            <person name="Mondo S.J."/>
            <person name="Salamov A.A."/>
            <person name="Labutti K."/>
            <person name="Zhao Z."/>
            <person name="Chiniquy J."/>
            <person name="Barry K."/>
            <person name="Brewer H.M."/>
            <person name="Purvine S.O."/>
            <person name="Wright A.T."/>
            <person name="Boxma B."/>
            <person name="Van Alen T."/>
            <person name="Hackstein J.H."/>
            <person name="Baker S.E."/>
            <person name="Grigoriev I.V."/>
            <person name="O'Malley M.A."/>
        </authorList>
    </citation>
    <scope>NUCLEOTIDE SEQUENCE [LARGE SCALE GENOMIC DNA]</scope>
    <source>
        <strain evidence="4 5">G1</strain>
    </source>
</reference>
<dbReference type="EMBL" id="MCOG01000304">
    <property type="protein sequence ID" value="ORY20068.1"/>
    <property type="molecule type" value="Genomic_DNA"/>
</dbReference>
<dbReference type="SMART" id="SM00271">
    <property type="entry name" value="DnaJ"/>
    <property type="match status" value="1"/>
</dbReference>
<dbReference type="InterPro" id="IPR011990">
    <property type="entry name" value="TPR-like_helical_dom_sf"/>
</dbReference>
<dbReference type="SMART" id="SM00028">
    <property type="entry name" value="TPR"/>
    <property type="match status" value="10"/>
</dbReference>
<keyword evidence="2" id="KW-0175">Coiled coil</keyword>
<proteinExistence type="predicted"/>
<accession>A0A1Y2AC09</accession>
<dbReference type="PROSITE" id="PS50005">
    <property type="entry name" value="TPR"/>
    <property type="match status" value="1"/>
</dbReference>
<dbReference type="PANTHER" id="PTHR44200">
    <property type="entry name" value="DNAJ HOMOLOG SUBFAMILY C MEMBER 7"/>
    <property type="match status" value="1"/>
</dbReference>
<feature type="domain" description="J" evidence="3">
    <location>
        <begin position="796"/>
        <end position="858"/>
    </location>
</feature>
<evidence type="ECO:0000313" key="5">
    <source>
        <dbReference type="Proteomes" id="UP000193920"/>
    </source>
</evidence>
<gene>
    <name evidence="4" type="ORF">LY90DRAFT_517111</name>
</gene>
<keyword evidence="5" id="KW-1185">Reference proteome</keyword>
<dbReference type="PROSITE" id="PS50076">
    <property type="entry name" value="DNAJ_2"/>
    <property type="match status" value="1"/>
</dbReference>
<dbReference type="Gene3D" id="1.10.287.110">
    <property type="entry name" value="DnaJ domain"/>
    <property type="match status" value="1"/>
</dbReference>
<dbReference type="SUPFAM" id="SSF48452">
    <property type="entry name" value="TPR-like"/>
    <property type="match status" value="4"/>
</dbReference>
<dbReference type="InterPro" id="IPR036869">
    <property type="entry name" value="J_dom_sf"/>
</dbReference>